<dbReference type="CDD" id="cd22211">
    <property type="entry name" value="HkD_SF"/>
    <property type="match status" value="1"/>
</dbReference>
<dbReference type="AlphaFoldDB" id="A0A067MNG6"/>
<proteinExistence type="predicted"/>
<dbReference type="Pfam" id="PF19047">
    <property type="entry name" value="HOOK_N"/>
    <property type="match status" value="1"/>
</dbReference>
<dbReference type="EMBL" id="KL198045">
    <property type="protein sequence ID" value="KDQ13126.1"/>
    <property type="molecule type" value="Genomic_DNA"/>
</dbReference>
<dbReference type="InParanoid" id="A0A067MNG6"/>
<dbReference type="Gene3D" id="1.10.418.10">
    <property type="entry name" value="Calponin-like domain"/>
    <property type="match status" value="1"/>
</dbReference>
<dbReference type="SUPFAM" id="SSF116907">
    <property type="entry name" value="Hook domain"/>
    <property type="match status" value="1"/>
</dbReference>
<dbReference type="STRING" id="930990.A0A067MNG6"/>
<evidence type="ECO:0000313" key="3">
    <source>
        <dbReference type="Proteomes" id="UP000027195"/>
    </source>
</evidence>
<protein>
    <recommendedName>
        <fullName evidence="1">HOOK N-terminal domain-containing protein</fullName>
    </recommendedName>
</protein>
<dbReference type="Proteomes" id="UP000027195">
    <property type="component" value="Unassembled WGS sequence"/>
</dbReference>
<dbReference type="GO" id="GO:0030705">
    <property type="term" value="P:cytoskeleton-dependent intracellular transport"/>
    <property type="evidence" value="ECO:0007669"/>
    <property type="project" value="InterPro"/>
</dbReference>
<evidence type="ECO:0000313" key="2">
    <source>
        <dbReference type="EMBL" id="KDQ13126.1"/>
    </source>
</evidence>
<gene>
    <name evidence="2" type="ORF">BOTBODRAFT_395305</name>
</gene>
<reference evidence="3" key="1">
    <citation type="journal article" date="2014" name="Proc. Natl. Acad. Sci. U.S.A.">
        <title>Extensive sampling of basidiomycete genomes demonstrates inadequacy of the white-rot/brown-rot paradigm for wood decay fungi.</title>
        <authorList>
            <person name="Riley R."/>
            <person name="Salamov A.A."/>
            <person name="Brown D.W."/>
            <person name="Nagy L.G."/>
            <person name="Floudas D."/>
            <person name="Held B.W."/>
            <person name="Levasseur A."/>
            <person name="Lombard V."/>
            <person name="Morin E."/>
            <person name="Otillar R."/>
            <person name="Lindquist E.A."/>
            <person name="Sun H."/>
            <person name="LaButti K.M."/>
            <person name="Schmutz J."/>
            <person name="Jabbour D."/>
            <person name="Luo H."/>
            <person name="Baker S.E."/>
            <person name="Pisabarro A.G."/>
            <person name="Walton J.D."/>
            <person name="Blanchette R.A."/>
            <person name="Henrissat B."/>
            <person name="Martin F."/>
            <person name="Cullen D."/>
            <person name="Hibbett D.S."/>
            <person name="Grigoriev I.V."/>
        </authorList>
    </citation>
    <scope>NUCLEOTIDE SEQUENCE [LARGE SCALE GENOMIC DNA]</scope>
    <source>
        <strain evidence="3">FD-172 SS1</strain>
    </source>
</reference>
<dbReference type="HOGENOM" id="CLU_2644599_0_0_1"/>
<dbReference type="InterPro" id="IPR036872">
    <property type="entry name" value="CH_dom_sf"/>
</dbReference>
<accession>A0A067MNG6</accession>
<sequence length="77" mass="8751">MADLAQETEAFLAWFRTFTLTRPVASVADLSDGAALFDVLSIVDAEYFRQPTRPSAQPSDNWVLRFSVLKRLFRLIT</sequence>
<dbReference type="OrthoDB" id="49395at2759"/>
<keyword evidence="3" id="KW-1185">Reference proteome</keyword>
<feature type="domain" description="HOOK N-terminal" evidence="1">
    <location>
        <begin position="8"/>
        <end position="76"/>
    </location>
</feature>
<dbReference type="InterPro" id="IPR043936">
    <property type="entry name" value="HOOK_N"/>
</dbReference>
<feature type="non-terminal residue" evidence="2">
    <location>
        <position position="77"/>
    </location>
</feature>
<evidence type="ECO:0000259" key="1">
    <source>
        <dbReference type="Pfam" id="PF19047"/>
    </source>
</evidence>
<name>A0A067MNG6_BOTB1</name>
<organism evidence="2 3">
    <name type="scientific">Botryobasidium botryosum (strain FD-172 SS1)</name>
    <dbReference type="NCBI Taxonomy" id="930990"/>
    <lineage>
        <taxon>Eukaryota</taxon>
        <taxon>Fungi</taxon>
        <taxon>Dikarya</taxon>
        <taxon>Basidiomycota</taxon>
        <taxon>Agaricomycotina</taxon>
        <taxon>Agaricomycetes</taxon>
        <taxon>Cantharellales</taxon>
        <taxon>Botryobasidiaceae</taxon>
        <taxon>Botryobasidium</taxon>
    </lineage>
</organism>